<name>D8PDJ0_9BACT</name>
<sequence length="63" mass="6785">MAAAMHTLMTAAEEFVNGVPYVQELDKERNALLDAITQAQTLLSAGDVAVTRPAKGRKKRQTG</sequence>
<dbReference type="EMBL" id="FP929003">
    <property type="protein sequence ID" value="CBK41299.1"/>
    <property type="molecule type" value="Genomic_DNA"/>
</dbReference>
<proteinExistence type="predicted"/>
<reference evidence="1 2" key="1">
    <citation type="journal article" date="2010" name="Proc. Natl. Acad. Sci. U.S.A.">
        <title>A Nitrospira metagenome illuminates the physiology and evolution of globally important nitrite-oxidizing bacteria.</title>
        <authorList>
            <person name="Lucker S."/>
            <person name="Wagner M."/>
            <person name="Maixner F."/>
            <person name="Pelletier E."/>
            <person name="Koch H."/>
            <person name="Vacherie B."/>
            <person name="Rattei T."/>
            <person name="Sinninghe Damste J."/>
            <person name="Spieck E."/>
            <person name="Le Paslier D."/>
            <person name="Daims H."/>
        </authorList>
    </citation>
    <scope>NUCLEOTIDE SEQUENCE [LARGE SCALE GENOMIC DNA]</scope>
</reference>
<organism evidence="1 2">
    <name type="scientific">Nitrospira defluvii</name>
    <dbReference type="NCBI Taxonomy" id="330214"/>
    <lineage>
        <taxon>Bacteria</taxon>
        <taxon>Pseudomonadati</taxon>
        <taxon>Nitrospirota</taxon>
        <taxon>Nitrospiria</taxon>
        <taxon>Nitrospirales</taxon>
        <taxon>Nitrospiraceae</taxon>
        <taxon>Nitrospira</taxon>
    </lineage>
</organism>
<dbReference type="Proteomes" id="UP000001660">
    <property type="component" value="Chromosome"/>
</dbReference>
<evidence type="ECO:0000313" key="1">
    <source>
        <dbReference type="EMBL" id="CBK41299.1"/>
    </source>
</evidence>
<evidence type="ECO:0000313" key="2">
    <source>
        <dbReference type="Proteomes" id="UP000001660"/>
    </source>
</evidence>
<protein>
    <submittedName>
        <fullName evidence="1">Uncharacterized protein</fullName>
    </submittedName>
</protein>
<keyword evidence="2" id="KW-1185">Reference proteome</keyword>
<accession>D8PDJ0</accession>
<dbReference type="AlphaFoldDB" id="D8PDJ0"/>
<dbReference type="HOGENOM" id="CLU_2877455_0_0_0"/>
<gene>
    <name evidence="1" type="ORF">NIDE1564</name>
</gene>
<dbReference type="KEGG" id="nde:NIDE1564"/>